<protein>
    <recommendedName>
        <fullName evidence="3">Haloacid dehalogenase-like hydrolase domain-containing protein 3</fullName>
    </recommendedName>
</protein>
<dbReference type="SFLD" id="SFLDG01129">
    <property type="entry name" value="C1.5:_HAD__Beta-PGM__Phosphata"/>
    <property type="match status" value="1"/>
</dbReference>
<dbReference type="Gene3D" id="3.40.50.1000">
    <property type="entry name" value="HAD superfamily/HAD-like"/>
    <property type="match status" value="1"/>
</dbReference>
<dbReference type="SFLD" id="SFLDS00003">
    <property type="entry name" value="Haloacid_Dehalogenase"/>
    <property type="match status" value="1"/>
</dbReference>
<dbReference type="Gene3D" id="1.10.150.720">
    <property type="entry name" value="Haloacid dehalogenase-like hydrolase"/>
    <property type="match status" value="1"/>
</dbReference>
<evidence type="ECO:0000313" key="1">
    <source>
        <dbReference type="EMBL" id="MFH4973682.1"/>
    </source>
</evidence>
<dbReference type="InterPro" id="IPR023214">
    <property type="entry name" value="HAD_sf"/>
</dbReference>
<dbReference type="NCBIfam" id="TIGR02252">
    <property type="entry name" value="DREG-2"/>
    <property type="match status" value="1"/>
</dbReference>
<dbReference type="EMBL" id="JBGFUD010000106">
    <property type="protein sequence ID" value="MFH4973682.1"/>
    <property type="molecule type" value="Genomic_DNA"/>
</dbReference>
<sequence length="242" mass="27380">MASTVFGKNMLDGVRLLSLDAMNTVIKLKQSVGEIYASFARTEGVECSSDLLSEAFRVNFAKMSSAQPCYDFMGKGSRHWWYQLIQKCFENITNDRVWIDKVAGKLYEHFATTKPWRLVDEEVTSILRYVRNCGIRVVIISNFDYRLRSILTGFDVSSLVDLMLLSGETGVEKPDPVVFWMAAKHFNVLNMKEVLHIGDSYEKDFSAARAAGARSLLFTNKCNNLISSENIISSLLDLKNQC</sequence>
<gene>
    <name evidence="1" type="ORF">AB6A40_000391</name>
</gene>
<keyword evidence="2" id="KW-1185">Reference proteome</keyword>
<organism evidence="1 2">
    <name type="scientific">Gnathostoma spinigerum</name>
    <dbReference type="NCBI Taxonomy" id="75299"/>
    <lineage>
        <taxon>Eukaryota</taxon>
        <taxon>Metazoa</taxon>
        <taxon>Ecdysozoa</taxon>
        <taxon>Nematoda</taxon>
        <taxon>Chromadorea</taxon>
        <taxon>Rhabditida</taxon>
        <taxon>Spirurina</taxon>
        <taxon>Gnathostomatomorpha</taxon>
        <taxon>Gnathostomatoidea</taxon>
        <taxon>Gnathostomatidae</taxon>
        <taxon>Gnathostoma</taxon>
    </lineage>
</organism>
<dbReference type="PANTHER" id="PTHR46191:SF2">
    <property type="entry name" value="HALOACID DEHALOGENASE-LIKE HYDROLASE DOMAIN-CONTAINING PROTEIN 3"/>
    <property type="match status" value="1"/>
</dbReference>
<name>A0ABD6EAH6_9BILA</name>
<dbReference type="InterPro" id="IPR044924">
    <property type="entry name" value="HAD-SF_hydro_IA_REG-2-like_cap"/>
</dbReference>
<proteinExistence type="predicted"/>
<evidence type="ECO:0000313" key="2">
    <source>
        <dbReference type="Proteomes" id="UP001608902"/>
    </source>
</evidence>
<dbReference type="InterPro" id="IPR011949">
    <property type="entry name" value="HAD-SF_hydro_IA_REG-2-like"/>
</dbReference>
<dbReference type="AlphaFoldDB" id="A0ABD6EAH6"/>
<accession>A0ABD6EAH6</accession>
<evidence type="ECO:0008006" key="3">
    <source>
        <dbReference type="Google" id="ProtNLM"/>
    </source>
</evidence>
<comment type="caution">
    <text evidence="1">The sequence shown here is derived from an EMBL/GenBank/DDBJ whole genome shotgun (WGS) entry which is preliminary data.</text>
</comment>
<dbReference type="InterPro" id="IPR036412">
    <property type="entry name" value="HAD-like_sf"/>
</dbReference>
<dbReference type="Proteomes" id="UP001608902">
    <property type="component" value="Unassembled WGS sequence"/>
</dbReference>
<dbReference type="SUPFAM" id="SSF56784">
    <property type="entry name" value="HAD-like"/>
    <property type="match status" value="1"/>
</dbReference>
<dbReference type="NCBIfam" id="TIGR01549">
    <property type="entry name" value="HAD-SF-IA-v1"/>
    <property type="match status" value="1"/>
</dbReference>
<dbReference type="InterPro" id="IPR051828">
    <property type="entry name" value="HAD-like_hydrolase_domain"/>
</dbReference>
<dbReference type="Pfam" id="PF00702">
    <property type="entry name" value="Hydrolase"/>
    <property type="match status" value="1"/>
</dbReference>
<dbReference type="InterPro" id="IPR006439">
    <property type="entry name" value="HAD-SF_hydro_IA"/>
</dbReference>
<reference evidence="1 2" key="1">
    <citation type="submission" date="2024-08" db="EMBL/GenBank/DDBJ databases">
        <title>Gnathostoma spinigerum genome.</title>
        <authorList>
            <person name="Gonzalez-Bertolin B."/>
            <person name="Monzon S."/>
            <person name="Zaballos A."/>
            <person name="Jimenez P."/>
            <person name="Dekumyoy P."/>
            <person name="Varona S."/>
            <person name="Cuesta I."/>
            <person name="Sumanam S."/>
            <person name="Adisakwattana P."/>
            <person name="Gasser R.B."/>
            <person name="Hernandez-Gonzalez A."/>
            <person name="Young N.D."/>
            <person name="Perteguer M.J."/>
        </authorList>
    </citation>
    <scope>NUCLEOTIDE SEQUENCE [LARGE SCALE GENOMIC DNA]</scope>
    <source>
        <strain evidence="1">AL3</strain>
        <tissue evidence="1">Liver</tissue>
    </source>
</reference>
<dbReference type="PANTHER" id="PTHR46191">
    <property type="match status" value="1"/>
</dbReference>